<organism evidence="7 8">
    <name type="scientific">Planomonospora alba</name>
    <dbReference type="NCBI Taxonomy" id="161354"/>
    <lineage>
        <taxon>Bacteria</taxon>
        <taxon>Bacillati</taxon>
        <taxon>Actinomycetota</taxon>
        <taxon>Actinomycetes</taxon>
        <taxon>Streptosporangiales</taxon>
        <taxon>Streptosporangiaceae</taxon>
        <taxon>Planomonospora</taxon>
    </lineage>
</organism>
<reference evidence="8" key="1">
    <citation type="journal article" date="2019" name="Int. J. Syst. Evol. Microbiol.">
        <title>The Global Catalogue of Microorganisms (GCM) 10K type strain sequencing project: providing services to taxonomists for standard genome sequencing and annotation.</title>
        <authorList>
            <consortium name="The Broad Institute Genomics Platform"/>
            <consortium name="The Broad Institute Genome Sequencing Center for Infectious Disease"/>
            <person name="Wu L."/>
            <person name="Ma J."/>
        </authorList>
    </citation>
    <scope>NUCLEOTIDE SEQUENCE [LARGE SCALE GENOMIC DNA]</scope>
    <source>
        <strain evidence="8">JCM 9373</strain>
    </source>
</reference>
<evidence type="ECO:0000256" key="3">
    <source>
        <dbReference type="ARBA" id="ARBA00022989"/>
    </source>
</evidence>
<feature type="transmembrane region" description="Helical" evidence="5">
    <location>
        <begin position="203"/>
        <end position="220"/>
    </location>
</feature>
<dbReference type="PANTHER" id="PTHR23514">
    <property type="entry name" value="BYPASS OF STOP CODON PROTEIN 6"/>
    <property type="match status" value="1"/>
</dbReference>
<feature type="transmembrane region" description="Helical" evidence="5">
    <location>
        <begin position="271"/>
        <end position="288"/>
    </location>
</feature>
<dbReference type="EMBL" id="BAAAUT010000055">
    <property type="protein sequence ID" value="GAA3157037.1"/>
    <property type="molecule type" value="Genomic_DNA"/>
</dbReference>
<feature type="transmembrane region" description="Helical" evidence="5">
    <location>
        <begin position="78"/>
        <end position="107"/>
    </location>
</feature>
<dbReference type="Gene3D" id="1.20.1250.20">
    <property type="entry name" value="MFS general substrate transporter like domains"/>
    <property type="match status" value="2"/>
</dbReference>
<evidence type="ECO:0000256" key="2">
    <source>
        <dbReference type="ARBA" id="ARBA00022692"/>
    </source>
</evidence>
<dbReference type="InterPro" id="IPR011701">
    <property type="entry name" value="MFS"/>
</dbReference>
<keyword evidence="2 5" id="KW-0812">Transmembrane</keyword>
<dbReference type="SUPFAM" id="SSF103473">
    <property type="entry name" value="MFS general substrate transporter"/>
    <property type="match status" value="1"/>
</dbReference>
<keyword evidence="4 5" id="KW-0472">Membrane</keyword>
<feature type="transmembrane region" description="Helical" evidence="5">
    <location>
        <begin position="295"/>
        <end position="315"/>
    </location>
</feature>
<feature type="transmembrane region" description="Helical" evidence="5">
    <location>
        <begin position="232"/>
        <end position="251"/>
    </location>
</feature>
<keyword evidence="8" id="KW-1185">Reference proteome</keyword>
<keyword evidence="3 5" id="KW-1133">Transmembrane helix</keyword>
<dbReference type="Proteomes" id="UP001500320">
    <property type="component" value="Unassembled WGS sequence"/>
</dbReference>
<dbReference type="Pfam" id="PF07690">
    <property type="entry name" value="MFS_1"/>
    <property type="match status" value="1"/>
</dbReference>
<sequence length="392" mass="38894">MHTDAKRARIAVAGVFAVHGAVAGTLATRIPWLQDQLRLDSAALGLALLCPALGAFVAMPMTGRLVHRYGGRAATRGLLALWCAALALPMLSPGLGWLCAALLLYGAAAGTSDVAMNAQGVTVEQRLGRSVMSGLHGMWSVGGLVGAGAGTLAAGFGIDARLHHAVAALVLLAVGAVAGRALLDTRPAPGEQAPPRFAVPSRAIAAIGVVGFCATFAEGAGRNWAAVYVEEVTGAGAGLAAACFAVFSLAMSVTRLAGDLVVDRFGPVPTVRAGGLLAAAGCAVVALARTPWQGMAGFVMLGLGVAVTVPLVFTAGGNATPTPGEGVAGIATITYLSGLVAPAVIGWVADATSLPAAFGLIAAVSLTGALLAGALRPRPVMPAAPARQRVGS</sequence>
<evidence type="ECO:0000313" key="7">
    <source>
        <dbReference type="EMBL" id="GAA3157037.1"/>
    </source>
</evidence>
<evidence type="ECO:0000256" key="1">
    <source>
        <dbReference type="ARBA" id="ARBA00004651"/>
    </source>
</evidence>
<evidence type="ECO:0000259" key="6">
    <source>
        <dbReference type="PROSITE" id="PS50850"/>
    </source>
</evidence>
<evidence type="ECO:0000256" key="5">
    <source>
        <dbReference type="SAM" id="Phobius"/>
    </source>
</evidence>
<dbReference type="RefSeq" id="WP_344864435.1">
    <property type="nucleotide sequence ID" value="NZ_BAAAUT010000055.1"/>
</dbReference>
<name>A0ABP6NXH6_9ACTN</name>
<dbReference type="PANTHER" id="PTHR23514:SF13">
    <property type="entry name" value="INNER MEMBRANE PROTEIN YBJJ"/>
    <property type="match status" value="1"/>
</dbReference>
<dbReference type="PROSITE" id="PS50850">
    <property type="entry name" value="MFS"/>
    <property type="match status" value="1"/>
</dbReference>
<dbReference type="InterPro" id="IPR036259">
    <property type="entry name" value="MFS_trans_sf"/>
</dbReference>
<dbReference type="InterPro" id="IPR020846">
    <property type="entry name" value="MFS_dom"/>
</dbReference>
<evidence type="ECO:0000256" key="4">
    <source>
        <dbReference type="ARBA" id="ARBA00023136"/>
    </source>
</evidence>
<evidence type="ECO:0000313" key="8">
    <source>
        <dbReference type="Proteomes" id="UP001500320"/>
    </source>
</evidence>
<comment type="caution">
    <text evidence="7">The sequence shown here is derived from an EMBL/GenBank/DDBJ whole genome shotgun (WGS) entry which is preliminary data.</text>
</comment>
<feature type="transmembrane region" description="Helical" evidence="5">
    <location>
        <begin position="43"/>
        <end position="66"/>
    </location>
</feature>
<comment type="subcellular location">
    <subcellularLocation>
        <location evidence="1">Cell membrane</location>
        <topology evidence="1">Multi-pass membrane protein</topology>
    </subcellularLocation>
</comment>
<feature type="domain" description="Major facilitator superfamily (MFS) profile" evidence="6">
    <location>
        <begin position="8"/>
        <end position="380"/>
    </location>
</feature>
<gene>
    <name evidence="7" type="ORF">GCM10010466_54900</name>
</gene>
<proteinExistence type="predicted"/>
<feature type="transmembrane region" description="Helical" evidence="5">
    <location>
        <begin position="165"/>
        <end position="183"/>
    </location>
</feature>
<feature type="transmembrane region" description="Helical" evidence="5">
    <location>
        <begin position="137"/>
        <end position="158"/>
    </location>
</feature>
<protein>
    <submittedName>
        <fullName evidence="7">MFS transporter</fullName>
    </submittedName>
</protein>
<dbReference type="CDD" id="cd17393">
    <property type="entry name" value="MFS_MosC_like"/>
    <property type="match status" value="1"/>
</dbReference>
<feature type="transmembrane region" description="Helical" evidence="5">
    <location>
        <begin position="327"/>
        <end position="349"/>
    </location>
</feature>
<accession>A0ABP6NXH6</accession>
<dbReference type="InterPro" id="IPR051788">
    <property type="entry name" value="MFS_Transporter"/>
</dbReference>
<feature type="transmembrane region" description="Helical" evidence="5">
    <location>
        <begin position="356"/>
        <end position="375"/>
    </location>
</feature>